<evidence type="ECO:0000313" key="7">
    <source>
        <dbReference type="Proteomes" id="UP000008141"/>
    </source>
</evidence>
<evidence type="ECO:0000313" key="6">
    <source>
        <dbReference type="EMBL" id="EFN50774.1"/>
    </source>
</evidence>
<dbReference type="GO" id="GO:0005789">
    <property type="term" value="C:endoplasmic reticulum membrane"/>
    <property type="evidence" value="ECO:0007669"/>
    <property type="project" value="UniProtKB-SubCell"/>
</dbReference>
<protein>
    <recommendedName>
        <fullName evidence="1">Endoplasmic reticulum transmembrane protein</fullName>
    </recommendedName>
</protein>
<feature type="domain" description="Bap31/Bap29 cytoplasmic coiled-coil" evidence="5">
    <location>
        <begin position="224"/>
        <end position="268"/>
    </location>
</feature>
<comment type="caution">
    <text evidence="1">Lacks conserved residue(s) required for the propagation of feature annotation.</text>
</comment>
<keyword evidence="1" id="KW-0931">ER-Golgi transport</keyword>
<dbReference type="PANTHER" id="PTHR12701:SF20">
    <property type="entry name" value="ENDOPLASMIC RETICULUM TRANSMEMBRANE PROTEIN"/>
    <property type="match status" value="1"/>
</dbReference>
<dbReference type="eggNOG" id="ENOG502SXDU">
    <property type="taxonomic scope" value="Eukaryota"/>
</dbReference>
<keyword evidence="1" id="KW-0813">Transport</keyword>
<sequence>MLGQLSFTLPLLIILVLETAVGALLLCPKPFNQPSIALARATHTQIGATVFYTLAGVLTLLMASPLYDATQLYHATRDKTDAVAAALDTTCERESFVNSCVFVGLAAAAADAPVAQPAAEHEARTLLSFTLTAACLAQMFFLRRLGAVLGQLERMSVSEAAMLKQVKGLQSEYARMAGSAGAAGGTAEEAAAQPSGPPGAGRLSDDEVGELRRLVADLERMNSELGARLEKANKAHSLAESNLSALKTQSKGLENEYDRLLSEHDELRRQLQRAGLAAGGAADSRMGKKDE</sequence>
<dbReference type="InterPro" id="IPR041672">
    <property type="entry name" value="Bap31/Bap29_C"/>
</dbReference>
<evidence type="ECO:0000256" key="1">
    <source>
        <dbReference type="RuleBase" id="RU367026"/>
    </source>
</evidence>
<gene>
    <name evidence="6" type="ORF">CHLNCDRAFT_142489</name>
</gene>
<keyword evidence="1" id="KW-0812">Transmembrane</keyword>
<keyword evidence="2" id="KW-0175">Coiled coil</keyword>
<feature type="coiled-coil region" evidence="2">
    <location>
        <begin position="215"/>
        <end position="277"/>
    </location>
</feature>
<dbReference type="KEGG" id="cvr:CHLNCDRAFT_142489"/>
<name>E1ZTR7_CHLVA</name>
<dbReference type="STRING" id="554065.E1ZTR7"/>
<evidence type="ECO:0000256" key="2">
    <source>
        <dbReference type="SAM" id="Coils"/>
    </source>
</evidence>
<keyword evidence="1" id="KW-0256">Endoplasmic reticulum</keyword>
<dbReference type="EMBL" id="GL433874">
    <property type="protein sequence ID" value="EFN50774.1"/>
    <property type="molecule type" value="Genomic_DNA"/>
</dbReference>
<feature type="region of interest" description="Disordered" evidence="3">
    <location>
        <begin position="185"/>
        <end position="206"/>
    </location>
</feature>
<proteinExistence type="inferred from homology"/>
<keyword evidence="1" id="KW-0653">Protein transport</keyword>
<comment type="subcellular location">
    <subcellularLocation>
        <location evidence="1">Endoplasmic reticulum membrane</location>
        <topology evidence="1">Multi-pass membrane protein</topology>
    </subcellularLocation>
</comment>
<keyword evidence="1" id="KW-0472">Membrane</keyword>
<dbReference type="Pfam" id="PF18035">
    <property type="entry name" value="Bap31_Bap29_C"/>
    <property type="match status" value="1"/>
</dbReference>
<keyword evidence="1" id="KW-1133">Transmembrane helix</keyword>
<dbReference type="PANTHER" id="PTHR12701">
    <property type="entry name" value="BCR-ASSOCIATED PROTEIN, BAP"/>
    <property type="match status" value="1"/>
</dbReference>
<dbReference type="Proteomes" id="UP000008141">
    <property type="component" value="Unassembled WGS sequence"/>
</dbReference>
<keyword evidence="4" id="KW-0732">Signal</keyword>
<dbReference type="OrthoDB" id="513558at2759"/>
<feature type="chain" id="PRO_5003156091" description="Endoplasmic reticulum transmembrane protein" evidence="4">
    <location>
        <begin position="24"/>
        <end position="291"/>
    </location>
</feature>
<comment type="similarity">
    <text evidence="1">Belongs to the BCAP29/BCAP31 family.</text>
</comment>
<dbReference type="InParanoid" id="E1ZTR7"/>
<feature type="signal peptide" evidence="4">
    <location>
        <begin position="1"/>
        <end position="23"/>
    </location>
</feature>
<dbReference type="Gene3D" id="1.20.5.110">
    <property type="match status" value="1"/>
</dbReference>
<feature type="transmembrane region" description="Helical" evidence="1">
    <location>
        <begin position="46"/>
        <end position="67"/>
    </location>
</feature>
<accession>E1ZTR7</accession>
<dbReference type="GO" id="GO:0070973">
    <property type="term" value="P:protein localization to endoplasmic reticulum exit site"/>
    <property type="evidence" value="ECO:0007669"/>
    <property type="project" value="UniProtKB-UniRule"/>
</dbReference>
<dbReference type="InterPro" id="IPR008417">
    <property type="entry name" value="BAP29/BAP31"/>
</dbReference>
<keyword evidence="7" id="KW-1185">Reference proteome</keyword>
<comment type="function">
    <text evidence="1">May play a role in anterograde transport of membrane proteins from the endoplasmic reticulum to the Golgi.</text>
</comment>
<evidence type="ECO:0000256" key="3">
    <source>
        <dbReference type="SAM" id="MobiDB-lite"/>
    </source>
</evidence>
<evidence type="ECO:0000259" key="5">
    <source>
        <dbReference type="Pfam" id="PF18035"/>
    </source>
</evidence>
<reference evidence="6 7" key="1">
    <citation type="journal article" date="2010" name="Plant Cell">
        <title>The Chlorella variabilis NC64A genome reveals adaptation to photosymbiosis, coevolution with viruses, and cryptic sex.</title>
        <authorList>
            <person name="Blanc G."/>
            <person name="Duncan G."/>
            <person name="Agarkova I."/>
            <person name="Borodovsky M."/>
            <person name="Gurnon J."/>
            <person name="Kuo A."/>
            <person name="Lindquist E."/>
            <person name="Lucas S."/>
            <person name="Pangilinan J."/>
            <person name="Polle J."/>
            <person name="Salamov A."/>
            <person name="Terry A."/>
            <person name="Yamada T."/>
            <person name="Dunigan D.D."/>
            <person name="Grigoriev I.V."/>
            <person name="Claverie J.M."/>
            <person name="Van Etten J.L."/>
        </authorList>
    </citation>
    <scope>NUCLEOTIDE SEQUENCE [LARGE SCALE GENOMIC DNA]</scope>
    <source>
        <strain evidence="6 7">NC64A</strain>
    </source>
</reference>
<dbReference type="GO" id="GO:0006888">
    <property type="term" value="P:endoplasmic reticulum to Golgi vesicle-mediated transport"/>
    <property type="evidence" value="ECO:0007669"/>
    <property type="project" value="UniProtKB-UniRule"/>
</dbReference>
<dbReference type="AlphaFoldDB" id="E1ZTR7"/>
<organism evidence="7">
    <name type="scientific">Chlorella variabilis</name>
    <name type="common">Green alga</name>
    <dbReference type="NCBI Taxonomy" id="554065"/>
    <lineage>
        <taxon>Eukaryota</taxon>
        <taxon>Viridiplantae</taxon>
        <taxon>Chlorophyta</taxon>
        <taxon>core chlorophytes</taxon>
        <taxon>Trebouxiophyceae</taxon>
        <taxon>Chlorellales</taxon>
        <taxon>Chlorellaceae</taxon>
        <taxon>Chlorella clade</taxon>
        <taxon>Chlorella</taxon>
    </lineage>
</organism>
<dbReference type="RefSeq" id="XP_005842886.1">
    <property type="nucleotide sequence ID" value="XM_005842824.1"/>
</dbReference>
<dbReference type="GeneID" id="17350197"/>
<evidence type="ECO:0000256" key="4">
    <source>
        <dbReference type="SAM" id="SignalP"/>
    </source>
</evidence>
<dbReference type="GO" id="GO:0006886">
    <property type="term" value="P:intracellular protein transport"/>
    <property type="evidence" value="ECO:0007669"/>
    <property type="project" value="UniProtKB-UniRule"/>
</dbReference>
<feature type="compositionally biased region" description="Low complexity" evidence="3">
    <location>
        <begin position="185"/>
        <end position="194"/>
    </location>
</feature>